<evidence type="ECO:0000313" key="2">
    <source>
        <dbReference type="EMBL" id="RXZ45351.1"/>
    </source>
</evidence>
<comment type="caution">
    <text evidence="2">The sequence shown here is derived from an EMBL/GenBank/DDBJ whole genome shotgun (WGS) entry which is preliminary data.</text>
</comment>
<evidence type="ECO:0000256" key="1">
    <source>
        <dbReference type="SAM" id="MobiDB-lite"/>
    </source>
</evidence>
<name>A0ABY0FG32_9NEIS</name>
<feature type="region of interest" description="Disordered" evidence="1">
    <location>
        <begin position="1"/>
        <end position="36"/>
    </location>
</feature>
<dbReference type="Proteomes" id="UP000290682">
    <property type="component" value="Unassembled WGS sequence"/>
</dbReference>
<accession>A0ABY0FG32</accession>
<reference evidence="2 3" key="1">
    <citation type="submission" date="2018-10" db="EMBL/GenBank/DDBJ databases">
        <title>Draft genome of Fastidiocella sp. strain 375T, a bacterium isolated from a karstic cave dripping water.</title>
        <authorList>
            <person name="Coelho C."/>
            <person name="Verissimo A."/>
            <person name="Tiago I."/>
        </authorList>
    </citation>
    <scope>NUCLEOTIDE SEQUENCE [LARGE SCALE GENOMIC DNA]</scope>
    <source>
        <strain evidence="2 3">CAVE-375</strain>
    </source>
</reference>
<sequence>MSAVWDVYGSNFPGDKSAKSSETPESPATGPALSGAWDDMLAGHRLKLSADDGASEPVAASAAAPAWDDFVPPRDDVAAKGPVPSNAWDVLLTGHRLPVEAAEPDAQPSKRGGNSALSNAWDDMFAAQRQQIGEAEPEPAKDRKGAPSIFDLWDGVYTERKIERLESQAPLPPEQMATRGKLDQPSTLASIAGAWFGRFEDRSGDAEPAPCAADAPSMFGVWGDLYSQVNRIEEEAEEAFSGPLPDPLSDAPGDAAAFQQWGELTPNKTLLQRASATAEESPAYRPVQAYLSLLARRGADPQVLLARQRLLGQLLPHLNGIRYDGYRVAVETFLAGCRNGERGAALQCAREYFYFWIGDVRRLASVAGRQGFSTREVALENSAGFQSLRERMGQEGFVRFPPSLDIYLGHLYEHGLSSGELSRRESLVQALIYLLNGAPYLPERYRMAVDALLMHFSELADKSAVVSLAREFFYYWVSVPPASARAG</sequence>
<organism evidence="2 3">
    <name type="scientific">Crenobacter cavernae</name>
    <dbReference type="NCBI Taxonomy" id="2290923"/>
    <lineage>
        <taxon>Bacteria</taxon>
        <taxon>Pseudomonadati</taxon>
        <taxon>Pseudomonadota</taxon>
        <taxon>Betaproteobacteria</taxon>
        <taxon>Neisseriales</taxon>
        <taxon>Neisseriaceae</taxon>
        <taxon>Crenobacter</taxon>
    </lineage>
</organism>
<protein>
    <submittedName>
        <fullName evidence="2">Uncharacterized protein</fullName>
    </submittedName>
</protein>
<evidence type="ECO:0000313" key="3">
    <source>
        <dbReference type="Proteomes" id="UP000290682"/>
    </source>
</evidence>
<gene>
    <name evidence="2" type="ORF">EBB06_00600</name>
</gene>
<proteinExistence type="predicted"/>
<dbReference type="RefSeq" id="WP_129210543.1">
    <property type="nucleotide sequence ID" value="NZ_REGR01000001.1"/>
</dbReference>
<dbReference type="EMBL" id="REGR01000001">
    <property type="protein sequence ID" value="RXZ45351.1"/>
    <property type="molecule type" value="Genomic_DNA"/>
</dbReference>
<keyword evidence="3" id="KW-1185">Reference proteome</keyword>